<gene>
    <name evidence="2" type="ORF">SLS63_012340</name>
</gene>
<evidence type="ECO:0000313" key="3">
    <source>
        <dbReference type="Proteomes" id="UP001430848"/>
    </source>
</evidence>
<proteinExistence type="predicted"/>
<dbReference type="EMBL" id="JAKNSF020000134">
    <property type="protein sequence ID" value="KAK7712692.1"/>
    <property type="molecule type" value="Genomic_DNA"/>
</dbReference>
<evidence type="ECO:0000313" key="2">
    <source>
        <dbReference type="EMBL" id="KAK7712692.1"/>
    </source>
</evidence>
<protein>
    <submittedName>
        <fullName evidence="2">Uncharacterized protein</fullName>
    </submittedName>
</protein>
<dbReference type="Proteomes" id="UP001430848">
    <property type="component" value="Unassembled WGS sequence"/>
</dbReference>
<keyword evidence="3" id="KW-1185">Reference proteome</keyword>
<name>A0ABR1NRI3_DIAER</name>
<feature type="region of interest" description="Disordered" evidence="1">
    <location>
        <begin position="146"/>
        <end position="175"/>
    </location>
</feature>
<feature type="compositionally biased region" description="Acidic residues" evidence="1">
    <location>
        <begin position="146"/>
        <end position="162"/>
    </location>
</feature>
<accession>A0ABR1NRI3</accession>
<sequence>MSGKKANAQAVPSKPALPPNVSIFSPKDPSASKAVLDGQIFSRLTTSSQTEPSQLAAALKASAGVSEAFCLSHGGAVLVFDAEQPGVDLKDSHHDHVRAVCLALKDADISLSISGCVFDAAEVVKAGFQLDGLSRGAVMVVDLMHEDDDGSDSDSGDDEDAEAILMGGDSGEVVS</sequence>
<comment type="caution">
    <text evidence="2">The sequence shown here is derived from an EMBL/GenBank/DDBJ whole genome shotgun (WGS) entry which is preliminary data.</text>
</comment>
<organism evidence="2 3">
    <name type="scientific">Diaporthe eres</name>
    <name type="common">Phomopsis oblonga</name>
    <dbReference type="NCBI Taxonomy" id="83184"/>
    <lineage>
        <taxon>Eukaryota</taxon>
        <taxon>Fungi</taxon>
        <taxon>Dikarya</taxon>
        <taxon>Ascomycota</taxon>
        <taxon>Pezizomycotina</taxon>
        <taxon>Sordariomycetes</taxon>
        <taxon>Sordariomycetidae</taxon>
        <taxon>Diaporthales</taxon>
        <taxon>Diaporthaceae</taxon>
        <taxon>Diaporthe</taxon>
        <taxon>Diaporthe eres species complex</taxon>
    </lineage>
</organism>
<reference evidence="2 3" key="1">
    <citation type="submission" date="2024-02" db="EMBL/GenBank/DDBJ databases">
        <title>De novo assembly and annotation of 12 fungi associated with fruit tree decline syndrome in Ontario, Canada.</title>
        <authorList>
            <person name="Sulman M."/>
            <person name="Ellouze W."/>
            <person name="Ilyukhin E."/>
        </authorList>
    </citation>
    <scope>NUCLEOTIDE SEQUENCE [LARGE SCALE GENOMIC DNA]</scope>
    <source>
        <strain evidence="2 3">M169</strain>
    </source>
</reference>
<evidence type="ECO:0000256" key="1">
    <source>
        <dbReference type="SAM" id="MobiDB-lite"/>
    </source>
</evidence>
<feature type="region of interest" description="Disordered" evidence="1">
    <location>
        <begin position="1"/>
        <end position="29"/>
    </location>
</feature>